<sequence length="752" mass="82340">MTDLGRYVVTRADIARLAGVQRPAVSNWERRYGDFPAPTRSPDHPGVDVFRADRIAVWLDRRKIQSSGRRDWEPAGTTFGDRFRRALGDRRFITSEFVHHLLARQDRFRGEIASDEYLKLLLALVYAWGRSGTDATRGEAYQEALGLFDFAPRIAGHRETADLADFVFQQVPARREECAAVFDLLLDHYRSTQGRRDGGEFFTPRSVARTMARLLAAAGHPPERVHDPFCRAGEVLTALLAELPAQAEPLVTGSAPGVDALALARMNLTLHGAEEAALRHRMEIEDPFAGPGEGHGADWVATNPPFGFKLSDEARERWGRPWPYGPPGSRGDLAWLQHVVESLAPGGRAAVVMPNGAGFAGGRAQTVRARMVHDGVVECVMELPPHLFSDTAIPVSIWMLTRPRPGTRRRDVLFVDGSALGAMTGPASREFTDADIAALVGAYSTWRNGGDGADPGGAASDVPSVPFRALGLDEIREWEYRLTPHALVGPDTPFAAPDSTGQSLGRRLERLEAAVERLRELSDEAARLGTVERWTAAPAADGGPSESYPPGWREATLGELAEITTGPGGKWPEGTGEPSAGVPVVRARHVSGHRILHGDTGTVPWEEAEAHPRYRLRAGDLVMTRSGTVGRCALVTAAEDGWLFGTHLVRIRPHSPVWSDYLLGFLTRPGTQDWIDRRAAGTTGVRHVSAKSLAGLPVLLPPEDERERIGRLLHRLDERRRVHTSVVATLDEYRAELADLLLSGRVRPDDQD</sequence>
<dbReference type="InterPro" id="IPR052916">
    <property type="entry name" value="Type-I_RE_MTase_Subunit"/>
</dbReference>
<feature type="coiled-coil region" evidence="3">
    <location>
        <begin position="501"/>
        <end position="531"/>
    </location>
</feature>
<dbReference type="Gene3D" id="3.90.220.20">
    <property type="entry name" value="DNA methylase specificity domains"/>
    <property type="match status" value="1"/>
</dbReference>
<dbReference type="InterPro" id="IPR003356">
    <property type="entry name" value="DNA_methylase_A-5"/>
</dbReference>
<feature type="domain" description="DNA methylase adenine-specific" evidence="4">
    <location>
        <begin position="180"/>
        <end position="489"/>
    </location>
</feature>
<evidence type="ECO:0000256" key="3">
    <source>
        <dbReference type="SAM" id="Coils"/>
    </source>
</evidence>
<keyword evidence="1" id="KW-0680">Restriction system</keyword>
<dbReference type="GeneID" id="93730432"/>
<evidence type="ECO:0000256" key="1">
    <source>
        <dbReference type="ARBA" id="ARBA00022747"/>
    </source>
</evidence>
<dbReference type="SUPFAM" id="SSF116734">
    <property type="entry name" value="DNA methylase specificity domain"/>
    <property type="match status" value="1"/>
</dbReference>
<dbReference type="PANTHER" id="PTHR42998">
    <property type="entry name" value="TYPE I RESTRICTION ENZYME HINDVIIP M PROTEIN-RELATED"/>
    <property type="match status" value="1"/>
</dbReference>
<dbReference type="OrthoDB" id="9784823at2"/>
<dbReference type="eggNOG" id="COG0286">
    <property type="taxonomic scope" value="Bacteria"/>
</dbReference>
<proteinExistence type="predicted"/>
<dbReference type="Gene3D" id="3.40.50.150">
    <property type="entry name" value="Vaccinia Virus protein VP39"/>
    <property type="match status" value="1"/>
</dbReference>
<dbReference type="KEGG" id="sclf:BB341_13420"/>
<accession>E2PWV6</accession>
<dbReference type="PANTHER" id="PTHR42998:SF1">
    <property type="entry name" value="TYPE I RESTRICTION ENZYME HINDI METHYLASE SUBUNIT"/>
    <property type="match status" value="1"/>
</dbReference>
<name>E2PWV6_STRCL</name>
<dbReference type="PRINTS" id="PR00507">
    <property type="entry name" value="N12N6MTFRASE"/>
</dbReference>
<dbReference type="GO" id="GO:0008170">
    <property type="term" value="F:N-methyltransferase activity"/>
    <property type="evidence" value="ECO:0007669"/>
    <property type="project" value="InterPro"/>
</dbReference>
<dbReference type="REBASE" id="486607">
    <property type="entry name" value="M.Scl27064ORF14650P"/>
</dbReference>
<dbReference type="Pfam" id="PF02384">
    <property type="entry name" value="N6_Mtase"/>
    <property type="match status" value="1"/>
</dbReference>
<evidence type="ECO:0000313" key="5">
    <source>
        <dbReference type="EMBL" id="EFG08105.1"/>
    </source>
</evidence>
<dbReference type="SUPFAM" id="SSF53335">
    <property type="entry name" value="S-adenosyl-L-methionine-dependent methyltransferases"/>
    <property type="match status" value="1"/>
</dbReference>
<dbReference type="EMBL" id="CM000913">
    <property type="protein sequence ID" value="EFG08105.1"/>
    <property type="molecule type" value="Genomic_DNA"/>
</dbReference>
<reference evidence="5 6" key="1">
    <citation type="journal article" date="2010" name="Genome Biol. Evol.">
        <title>The sequence of a 1.8-mb bacterial linear plasmid reveals a rich evolutionary reservoir of secondary metabolic pathways.</title>
        <authorList>
            <person name="Medema M.H."/>
            <person name="Trefzer A."/>
            <person name="Kovalchuk A."/>
            <person name="van den Berg M."/>
            <person name="Mueller U."/>
            <person name="Heijne W."/>
            <person name="Wu L."/>
            <person name="Alam M.T."/>
            <person name="Ronning C.M."/>
            <person name="Nierman W.C."/>
            <person name="Bovenberg R.A.L."/>
            <person name="Breitling R."/>
            <person name="Takano E."/>
        </authorList>
    </citation>
    <scope>NUCLEOTIDE SEQUENCE [LARGE SCALE GENOMIC DNA]</scope>
    <source>
        <strain evidence="6">ATCC 27064 / DSM 738 / JCM 4710 / NBRC 13307 / NCIMB 12785 / NRRL 3585 / VKM Ac-602</strain>
    </source>
</reference>
<evidence type="ECO:0000256" key="2">
    <source>
        <dbReference type="ARBA" id="ARBA00023125"/>
    </source>
</evidence>
<evidence type="ECO:0000313" key="6">
    <source>
        <dbReference type="Proteomes" id="UP000002357"/>
    </source>
</evidence>
<dbReference type="RefSeq" id="WP_003961171.1">
    <property type="nucleotide sequence ID" value="NZ_CM000913.1"/>
</dbReference>
<keyword evidence="6" id="KW-1185">Reference proteome</keyword>
<dbReference type="GO" id="GO:0009307">
    <property type="term" value="P:DNA restriction-modification system"/>
    <property type="evidence" value="ECO:0007669"/>
    <property type="project" value="UniProtKB-KW"/>
</dbReference>
<dbReference type="AlphaFoldDB" id="E2PWV6"/>
<keyword evidence="5" id="KW-0489">Methyltransferase</keyword>
<organism evidence="5 6">
    <name type="scientific">Streptomyces clavuligerus</name>
    <dbReference type="NCBI Taxonomy" id="1901"/>
    <lineage>
        <taxon>Bacteria</taxon>
        <taxon>Bacillati</taxon>
        <taxon>Actinomycetota</taxon>
        <taxon>Actinomycetes</taxon>
        <taxon>Kitasatosporales</taxon>
        <taxon>Streptomycetaceae</taxon>
        <taxon>Streptomyces</taxon>
    </lineage>
</organism>
<keyword evidence="2" id="KW-0238">DNA-binding</keyword>
<dbReference type="GO" id="GO:0003677">
    <property type="term" value="F:DNA binding"/>
    <property type="evidence" value="ECO:0007669"/>
    <property type="project" value="UniProtKB-KW"/>
</dbReference>
<dbReference type="eggNOG" id="COG0732">
    <property type="taxonomic scope" value="Bacteria"/>
</dbReference>
<keyword evidence="5" id="KW-0808">Transferase</keyword>
<dbReference type="InterPro" id="IPR044946">
    <property type="entry name" value="Restrct_endonuc_typeI_TRD_sf"/>
</dbReference>
<evidence type="ECO:0000259" key="4">
    <source>
        <dbReference type="Pfam" id="PF02384"/>
    </source>
</evidence>
<dbReference type="GO" id="GO:0032259">
    <property type="term" value="P:methylation"/>
    <property type="evidence" value="ECO:0007669"/>
    <property type="project" value="UniProtKB-KW"/>
</dbReference>
<gene>
    <name evidence="5" type="ORF">SCLAV_3034</name>
</gene>
<dbReference type="Proteomes" id="UP000002357">
    <property type="component" value="Chromosome"/>
</dbReference>
<dbReference type="InterPro" id="IPR029063">
    <property type="entry name" value="SAM-dependent_MTases_sf"/>
</dbReference>
<keyword evidence="3" id="KW-0175">Coiled coil</keyword>
<protein>
    <submittedName>
        <fullName evidence="5">N-6 DNA methylase</fullName>
    </submittedName>
</protein>
<dbReference type="STRING" id="1901.BB341_13420"/>